<sequence>MYAYLSIERLNYHRKKRKLRWSSMGHKVIYAIHIYILLIISIGFSVHVLIIPALLSTSGRDAWLTVILSSIPLSLWILFVFYIYKKLTNHEDFFSLLVQTCAHKWIRIVLTFVLGSYFLLTAFITLKFTLFWAKGNYIFDSPNFIILLLFTIICFYSTWKGLRTISTIAFLVLPFVSFFGFLVGIGNAPNKNYELLFPLFENGFSDFLHGFIYSCAGLFEIILLLFITPFIKDKLKIKWVVCVGIILLCLILGPLMGALAEFGPYEAAKMSNPVYEQWRLLKIGELITRLDFLSIFQWLSGAFVRISLSMFIAERIFMYGRNKKWVLPILYLILFTSACVPWEATSFLFFLKTYFFPISLIFQIGILLLFLLLIHLKGVPYEKNTN</sequence>
<evidence type="ECO:0000313" key="9">
    <source>
        <dbReference type="EMBL" id="TKC19391.1"/>
    </source>
</evidence>
<keyword evidence="3" id="KW-0813">Transport</keyword>
<evidence type="ECO:0000256" key="6">
    <source>
        <dbReference type="ARBA" id="ARBA00022989"/>
    </source>
</evidence>
<feature type="transmembrane region" description="Helical" evidence="8">
    <location>
        <begin position="105"/>
        <end position="125"/>
    </location>
</feature>
<comment type="subcellular location">
    <subcellularLocation>
        <location evidence="1">Membrane</location>
        <topology evidence="1">Multi-pass membrane protein</topology>
    </subcellularLocation>
</comment>
<dbReference type="Proteomes" id="UP000307756">
    <property type="component" value="Unassembled WGS sequence"/>
</dbReference>
<evidence type="ECO:0000256" key="1">
    <source>
        <dbReference type="ARBA" id="ARBA00004141"/>
    </source>
</evidence>
<dbReference type="PANTHER" id="PTHR34975:SF2">
    <property type="entry name" value="SPORE GERMINATION PROTEIN A2"/>
    <property type="match status" value="1"/>
</dbReference>
<feature type="transmembrane region" description="Helical" evidence="8">
    <location>
        <begin position="62"/>
        <end position="84"/>
    </location>
</feature>
<proteinExistence type="inferred from homology"/>
<feature type="transmembrane region" description="Helical" evidence="8">
    <location>
        <begin position="325"/>
        <end position="348"/>
    </location>
</feature>
<dbReference type="AlphaFoldDB" id="A0A4U1DA44"/>
<feature type="transmembrane region" description="Helical" evidence="8">
    <location>
        <begin position="168"/>
        <end position="187"/>
    </location>
</feature>
<dbReference type="PANTHER" id="PTHR34975">
    <property type="entry name" value="SPORE GERMINATION PROTEIN A2"/>
    <property type="match status" value="1"/>
</dbReference>
<dbReference type="Pfam" id="PF03845">
    <property type="entry name" value="Spore_permease"/>
    <property type="match status" value="1"/>
</dbReference>
<keyword evidence="4" id="KW-0309">Germination</keyword>
<comment type="caution">
    <text evidence="9">The sequence shown here is derived from an EMBL/GenBank/DDBJ whole genome shotgun (WGS) entry which is preliminary data.</text>
</comment>
<reference evidence="9 10" key="1">
    <citation type="journal article" date="2011" name="J. Microbiol.">
        <title>Bacillus kyonggiensis sp. nov., isolated from soil of a lettuce field.</title>
        <authorList>
            <person name="Dong K."/>
            <person name="Lee S."/>
        </authorList>
    </citation>
    <scope>NUCLEOTIDE SEQUENCE [LARGE SCALE GENOMIC DNA]</scope>
    <source>
        <strain evidence="9 10">NB22</strain>
    </source>
</reference>
<evidence type="ECO:0000313" key="10">
    <source>
        <dbReference type="Proteomes" id="UP000307756"/>
    </source>
</evidence>
<evidence type="ECO:0000256" key="7">
    <source>
        <dbReference type="ARBA" id="ARBA00023136"/>
    </source>
</evidence>
<feature type="transmembrane region" description="Helical" evidence="8">
    <location>
        <begin position="207"/>
        <end position="227"/>
    </location>
</feature>
<evidence type="ECO:0000256" key="8">
    <source>
        <dbReference type="SAM" id="Phobius"/>
    </source>
</evidence>
<feature type="transmembrane region" description="Helical" evidence="8">
    <location>
        <begin position="354"/>
        <end position="374"/>
    </location>
</feature>
<dbReference type="GO" id="GO:0016020">
    <property type="term" value="C:membrane"/>
    <property type="evidence" value="ECO:0007669"/>
    <property type="project" value="UniProtKB-SubCell"/>
</dbReference>
<gene>
    <name evidence="9" type="ORF">FA727_07580</name>
</gene>
<dbReference type="NCBIfam" id="TIGR00912">
    <property type="entry name" value="2A0309"/>
    <property type="match status" value="1"/>
</dbReference>
<feature type="transmembrane region" description="Helical" evidence="8">
    <location>
        <begin position="137"/>
        <end position="156"/>
    </location>
</feature>
<feature type="transmembrane region" description="Helical" evidence="8">
    <location>
        <begin position="28"/>
        <end position="50"/>
    </location>
</feature>
<feature type="transmembrane region" description="Helical" evidence="8">
    <location>
        <begin position="239"/>
        <end position="260"/>
    </location>
</feature>
<dbReference type="EMBL" id="SWBM01000001">
    <property type="protein sequence ID" value="TKC19391.1"/>
    <property type="molecule type" value="Genomic_DNA"/>
</dbReference>
<feature type="transmembrane region" description="Helical" evidence="8">
    <location>
        <begin position="295"/>
        <end position="313"/>
    </location>
</feature>
<keyword evidence="6 8" id="KW-1133">Transmembrane helix</keyword>
<comment type="similarity">
    <text evidence="2">Belongs to the amino acid-polyamine-organocation (APC) superfamily. Spore germination protein (SGP) (TC 2.A.3.9) family.</text>
</comment>
<dbReference type="InterPro" id="IPR004761">
    <property type="entry name" value="Spore_GerAB"/>
</dbReference>
<name>A0A4U1DA44_9BACI</name>
<evidence type="ECO:0000256" key="4">
    <source>
        <dbReference type="ARBA" id="ARBA00022544"/>
    </source>
</evidence>
<keyword evidence="5 8" id="KW-0812">Transmembrane</keyword>
<evidence type="ECO:0000256" key="2">
    <source>
        <dbReference type="ARBA" id="ARBA00007998"/>
    </source>
</evidence>
<protein>
    <submittedName>
        <fullName evidence="9">Spore gernimation protein</fullName>
    </submittedName>
</protein>
<keyword evidence="7 8" id="KW-0472">Membrane</keyword>
<evidence type="ECO:0000256" key="3">
    <source>
        <dbReference type="ARBA" id="ARBA00022448"/>
    </source>
</evidence>
<dbReference type="GO" id="GO:0009847">
    <property type="term" value="P:spore germination"/>
    <property type="evidence" value="ECO:0007669"/>
    <property type="project" value="InterPro"/>
</dbReference>
<accession>A0A4U1DA44</accession>
<evidence type="ECO:0000256" key="5">
    <source>
        <dbReference type="ARBA" id="ARBA00022692"/>
    </source>
</evidence>
<organism evidence="9 10">
    <name type="scientific">Robertmurraya kyonggiensis</name>
    <dbReference type="NCBI Taxonomy" id="1037680"/>
    <lineage>
        <taxon>Bacteria</taxon>
        <taxon>Bacillati</taxon>
        <taxon>Bacillota</taxon>
        <taxon>Bacilli</taxon>
        <taxon>Bacillales</taxon>
        <taxon>Bacillaceae</taxon>
        <taxon>Robertmurraya</taxon>
    </lineage>
</organism>
<keyword evidence="10" id="KW-1185">Reference proteome</keyword>